<dbReference type="PANTHER" id="PTHR42734:SF6">
    <property type="entry name" value="MOLYBDATE IMPORT ATP-BINDING PROTEIN MOLC"/>
    <property type="match status" value="1"/>
</dbReference>
<sequence length="267" mass="29205">MSVLELHDVSVGYGPRACLTQISLDLGEREIVCLLGANGCGKTTLLKAVLGLLKPRSGEIRLDGRSMPGWTRTALAQRVAYVPQAHNGAFPFTVEQVVLMGRTMHLRWHASPGKKDLAVVLEALERLGIVHLRHRNYMQLSGGERQLVMIARALAQQALVLVLDEPTSNLDFGNQLRVLAHIRQLRDAGYSILLTMHQPDQVLRVADRVVLLHEQRVLASGVVDDVMTAQRLGSIYGLDPQDVRDNLPGLVRRELTGVGGDAAGVLS</sequence>
<dbReference type="PROSITE" id="PS00211">
    <property type="entry name" value="ABC_TRANSPORTER_1"/>
    <property type="match status" value="1"/>
</dbReference>
<dbReference type="InterPro" id="IPR050153">
    <property type="entry name" value="Metal_Ion_Import_ABC"/>
</dbReference>
<dbReference type="SMART" id="SM00382">
    <property type="entry name" value="AAA"/>
    <property type="match status" value="1"/>
</dbReference>
<keyword evidence="4" id="KW-0547">Nucleotide-binding</keyword>
<evidence type="ECO:0000313" key="7">
    <source>
        <dbReference type="EMBL" id="TCU93860.1"/>
    </source>
</evidence>
<comment type="similarity">
    <text evidence="1">Belongs to the ABC transporter superfamily.</text>
</comment>
<dbReference type="Gene3D" id="3.40.50.300">
    <property type="entry name" value="P-loop containing nucleotide triphosphate hydrolases"/>
    <property type="match status" value="1"/>
</dbReference>
<dbReference type="Pfam" id="PF00005">
    <property type="entry name" value="ABC_tran"/>
    <property type="match status" value="1"/>
</dbReference>
<dbReference type="FunFam" id="3.40.50.300:FF:000134">
    <property type="entry name" value="Iron-enterobactin ABC transporter ATP-binding protein"/>
    <property type="match status" value="1"/>
</dbReference>
<dbReference type="OrthoDB" id="5296765at2"/>
<evidence type="ECO:0000256" key="2">
    <source>
        <dbReference type="ARBA" id="ARBA00022448"/>
    </source>
</evidence>
<comment type="caution">
    <text evidence="7">The sequence shown here is derived from an EMBL/GenBank/DDBJ whole genome shotgun (WGS) entry which is preliminary data.</text>
</comment>
<evidence type="ECO:0000256" key="5">
    <source>
        <dbReference type="ARBA" id="ARBA00022840"/>
    </source>
</evidence>
<accession>A0A4R3UST1</accession>
<dbReference type="InterPro" id="IPR003439">
    <property type="entry name" value="ABC_transporter-like_ATP-bd"/>
</dbReference>
<dbReference type="EMBL" id="SMBX01000010">
    <property type="protein sequence ID" value="TCU93860.1"/>
    <property type="molecule type" value="Genomic_DNA"/>
</dbReference>
<evidence type="ECO:0000256" key="4">
    <source>
        <dbReference type="ARBA" id="ARBA00022741"/>
    </source>
</evidence>
<name>A0A4R3UST1_9BURK</name>
<dbReference type="AlphaFoldDB" id="A0A4R3UST1"/>
<feature type="domain" description="ABC transporter" evidence="6">
    <location>
        <begin position="4"/>
        <end position="239"/>
    </location>
</feature>
<keyword evidence="2" id="KW-0813">Transport</keyword>
<reference evidence="7 8" key="1">
    <citation type="submission" date="2019-03" db="EMBL/GenBank/DDBJ databases">
        <title>Genomic Encyclopedia of Type Strains, Phase IV (KMG-IV): sequencing the most valuable type-strain genomes for metagenomic binning, comparative biology and taxonomic classification.</title>
        <authorList>
            <person name="Goeker M."/>
        </authorList>
    </citation>
    <scope>NUCLEOTIDE SEQUENCE [LARGE SCALE GENOMIC DNA]</scope>
    <source>
        <strain evidence="7 8">DSM 100048</strain>
    </source>
</reference>
<evidence type="ECO:0000256" key="1">
    <source>
        <dbReference type="ARBA" id="ARBA00005417"/>
    </source>
</evidence>
<dbReference type="RefSeq" id="WP_132477905.1">
    <property type="nucleotide sequence ID" value="NZ_JBHRVM010000001.1"/>
</dbReference>
<keyword evidence="3" id="KW-1003">Cell membrane</keyword>
<keyword evidence="3" id="KW-0472">Membrane</keyword>
<dbReference type="InterPro" id="IPR017871">
    <property type="entry name" value="ABC_transporter-like_CS"/>
</dbReference>
<evidence type="ECO:0000259" key="6">
    <source>
        <dbReference type="PROSITE" id="PS50893"/>
    </source>
</evidence>
<evidence type="ECO:0000313" key="8">
    <source>
        <dbReference type="Proteomes" id="UP000294692"/>
    </source>
</evidence>
<dbReference type="InterPro" id="IPR003593">
    <property type="entry name" value="AAA+_ATPase"/>
</dbReference>
<dbReference type="GO" id="GO:0005524">
    <property type="term" value="F:ATP binding"/>
    <property type="evidence" value="ECO:0007669"/>
    <property type="project" value="UniProtKB-KW"/>
</dbReference>
<dbReference type="SUPFAM" id="SSF52540">
    <property type="entry name" value="P-loop containing nucleoside triphosphate hydrolases"/>
    <property type="match status" value="1"/>
</dbReference>
<dbReference type="PANTHER" id="PTHR42734">
    <property type="entry name" value="METAL TRANSPORT SYSTEM ATP-BINDING PROTEIN TM_0124-RELATED"/>
    <property type="match status" value="1"/>
</dbReference>
<dbReference type="Proteomes" id="UP000294692">
    <property type="component" value="Unassembled WGS sequence"/>
</dbReference>
<dbReference type="InterPro" id="IPR027417">
    <property type="entry name" value="P-loop_NTPase"/>
</dbReference>
<dbReference type="PROSITE" id="PS50893">
    <property type="entry name" value="ABC_TRANSPORTER_2"/>
    <property type="match status" value="1"/>
</dbReference>
<keyword evidence="8" id="KW-1185">Reference proteome</keyword>
<organism evidence="7 8">
    <name type="scientific">Paracandidimonas soli</name>
    <dbReference type="NCBI Taxonomy" id="1917182"/>
    <lineage>
        <taxon>Bacteria</taxon>
        <taxon>Pseudomonadati</taxon>
        <taxon>Pseudomonadota</taxon>
        <taxon>Betaproteobacteria</taxon>
        <taxon>Burkholderiales</taxon>
        <taxon>Alcaligenaceae</taxon>
        <taxon>Paracandidimonas</taxon>
    </lineage>
</organism>
<gene>
    <name evidence="7" type="ORF">EV686_11025</name>
</gene>
<evidence type="ECO:0000256" key="3">
    <source>
        <dbReference type="ARBA" id="ARBA00022475"/>
    </source>
</evidence>
<dbReference type="CDD" id="cd03214">
    <property type="entry name" value="ABC_Iron-Siderophores_B12_Hemin"/>
    <property type="match status" value="1"/>
</dbReference>
<dbReference type="GO" id="GO:0016887">
    <property type="term" value="F:ATP hydrolysis activity"/>
    <property type="evidence" value="ECO:0007669"/>
    <property type="project" value="InterPro"/>
</dbReference>
<protein>
    <submittedName>
        <fullName evidence="7">Iron complex transport system ATP-binding protein</fullName>
    </submittedName>
</protein>
<proteinExistence type="inferred from homology"/>
<keyword evidence="5 7" id="KW-0067">ATP-binding</keyword>